<dbReference type="Gene3D" id="3.80.10.10">
    <property type="entry name" value="Ribonuclease Inhibitor"/>
    <property type="match status" value="1"/>
</dbReference>
<dbReference type="InterPro" id="IPR008271">
    <property type="entry name" value="Ser/Thr_kinase_AS"/>
</dbReference>
<evidence type="ECO:0000256" key="1">
    <source>
        <dbReference type="ARBA" id="ARBA00004167"/>
    </source>
</evidence>
<keyword evidence="4" id="KW-0732">Signal</keyword>
<evidence type="ECO:0000259" key="10">
    <source>
        <dbReference type="PROSITE" id="PS50011"/>
    </source>
</evidence>
<sequence length="506" mass="55789">MEALVSLGNLYLRSNMLQGTIPDWGDLILRTEIDLSFNKLHGSLPDSLAPVLKTVRALDFSHNNLSGNFPLWLGQLLLLQQIDLSHNQFVGAIPDTLGDCMALAYLNVSANNLVGEFPLHLSHSMYLSLDLSSNDLTGSLPSTLQHLQFLNISFNNFKGPLPSISTFESHLMDASCFQGNPGLCGDIIHKPCMPHHQSPNLSSKMRILIALAISVVATAIVAAICYNRYLRSKSRSLADQVDQASKNLVEVRHFSAQELSESTQGYSEKNMLGEGAIGVVYRGKLYNGEEVAIKKFKDHITCSREALLHEVRILNKLRHKNLVKVLGCVLNLEVRALVLEYMPSGSLEHYSSLQRLNWAMVLKVALGIANALVYLHHEYDVMPIIHGDVKPGNILLDCELEAHLADFGLAKLANRNTKEASISSNLKGSISYMAPEFAYAAKITTKVDIYSFGVVILEMLTGRGRTDELLHGVSLHHNGSNKSGCYHSLIKVYTCGFVARQLFPGD</sequence>
<feature type="domain" description="Protein kinase" evidence="10">
    <location>
        <begin position="266"/>
        <end position="506"/>
    </location>
</feature>
<dbReference type="InterPro" id="IPR051716">
    <property type="entry name" value="Plant_RL_S/T_kinase"/>
</dbReference>
<reference evidence="11" key="1">
    <citation type="submission" date="2021-01" db="EMBL/GenBank/DDBJ databases">
        <title>Adiantum capillus-veneris genome.</title>
        <authorList>
            <person name="Fang Y."/>
            <person name="Liao Q."/>
        </authorList>
    </citation>
    <scope>NUCLEOTIDE SEQUENCE</scope>
    <source>
        <strain evidence="11">H3</strain>
        <tissue evidence="11">Leaf</tissue>
    </source>
</reference>
<keyword evidence="3 9" id="KW-0812">Transmembrane</keyword>
<proteinExistence type="predicted"/>
<dbReference type="SMART" id="SM00220">
    <property type="entry name" value="S_TKc"/>
    <property type="match status" value="1"/>
</dbReference>
<keyword evidence="7 9" id="KW-0472">Membrane</keyword>
<dbReference type="GO" id="GO:0004672">
    <property type="term" value="F:protein kinase activity"/>
    <property type="evidence" value="ECO:0007669"/>
    <property type="project" value="InterPro"/>
</dbReference>
<keyword evidence="12" id="KW-1185">Reference proteome</keyword>
<evidence type="ECO:0000256" key="4">
    <source>
        <dbReference type="ARBA" id="ARBA00022729"/>
    </source>
</evidence>
<dbReference type="GO" id="GO:0016020">
    <property type="term" value="C:membrane"/>
    <property type="evidence" value="ECO:0007669"/>
    <property type="project" value="UniProtKB-SubCell"/>
</dbReference>
<dbReference type="Pfam" id="PF00560">
    <property type="entry name" value="LRR_1"/>
    <property type="match status" value="3"/>
</dbReference>
<evidence type="ECO:0000313" key="11">
    <source>
        <dbReference type="EMBL" id="KAI5060070.1"/>
    </source>
</evidence>
<name>A0A9D4Z3P9_ADICA</name>
<evidence type="ECO:0000256" key="8">
    <source>
        <dbReference type="ARBA" id="ARBA00023180"/>
    </source>
</evidence>
<keyword evidence="8" id="KW-0325">Glycoprotein</keyword>
<protein>
    <recommendedName>
        <fullName evidence="10">Protein kinase domain-containing protein</fullName>
    </recommendedName>
</protein>
<evidence type="ECO:0000256" key="2">
    <source>
        <dbReference type="ARBA" id="ARBA00022614"/>
    </source>
</evidence>
<comment type="caution">
    <text evidence="11">The sequence shown here is derived from an EMBL/GenBank/DDBJ whole genome shotgun (WGS) entry which is preliminary data.</text>
</comment>
<dbReference type="InterPro" id="IPR011009">
    <property type="entry name" value="Kinase-like_dom_sf"/>
</dbReference>
<accession>A0A9D4Z3P9</accession>
<dbReference type="Proteomes" id="UP000886520">
    <property type="component" value="Chromosome 24"/>
</dbReference>
<organism evidence="11 12">
    <name type="scientific">Adiantum capillus-veneris</name>
    <name type="common">Maidenhair fern</name>
    <dbReference type="NCBI Taxonomy" id="13818"/>
    <lineage>
        <taxon>Eukaryota</taxon>
        <taxon>Viridiplantae</taxon>
        <taxon>Streptophyta</taxon>
        <taxon>Embryophyta</taxon>
        <taxon>Tracheophyta</taxon>
        <taxon>Polypodiopsida</taxon>
        <taxon>Polypodiidae</taxon>
        <taxon>Polypodiales</taxon>
        <taxon>Pteridineae</taxon>
        <taxon>Pteridaceae</taxon>
        <taxon>Vittarioideae</taxon>
        <taxon>Adiantum</taxon>
    </lineage>
</organism>
<dbReference type="PANTHER" id="PTHR48053:SF32">
    <property type="entry name" value="LEUCINE RICH REPEAT FAMILY PROTEIN, EXPRESSED"/>
    <property type="match status" value="1"/>
</dbReference>
<dbReference type="Gene3D" id="3.30.200.20">
    <property type="entry name" value="Phosphorylase Kinase, domain 1"/>
    <property type="match status" value="1"/>
</dbReference>
<dbReference type="PANTHER" id="PTHR48053">
    <property type="entry name" value="LEUCINE RICH REPEAT FAMILY PROTEIN, EXPRESSED"/>
    <property type="match status" value="1"/>
</dbReference>
<feature type="transmembrane region" description="Helical" evidence="9">
    <location>
        <begin position="207"/>
        <end position="226"/>
    </location>
</feature>
<dbReference type="Gene3D" id="1.10.510.10">
    <property type="entry name" value="Transferase(Phosphotransferase) domain 1"/>
    <property type="match status" value="1"/>
</dbReference>
<evidence type="ECO:0000256" key="5">
    <source>
        <dbReference type="ARBA" id="ARBA00022737"/>
    </source>
</evidence>
<dbReference type="EMBL" id="JABFUD020000024">
    <property type="protein sequence ID" value="KAI5060070.1"/>
    <property type="molecule type" value="Genomic_DNA"/>
</dbReference>
<keyword evidence="5" id="KW-0677">Repeat</keyword>
<gene>
    <name evidence="11" type="ORF">GOP47_0024490</name>
</gene>
<dbReference type="InterPro" id="IPR001611">
    <property type="entry name" value="Leu-rich_rpt"/>
</dbReference>
<dbReference type="OrthoDB" id="676979at2759"/>
<dbReference type="InterPro" id="IPR000719">
    <property type="entry name" value="Prot_kinase_dom"/>
</dbReference>
<evidence type="ECO:0000313" key="12">
    <source>
        <dbReference type="Proteomes" id="UP000886520"/>
    </source>
</evidence>
<keyword evidence="6 9" id="KW-1133">Transmembrane helix</keyword>
<dbReference type="PROSITE" id="PS50011">
    <property type="entry name" value="PROTEIN_KINASE_DOM"/>
    <property type="match status" value="1"/>
</dbReference>
<evidence type="ECO:0000256" key="7">
    <source>
        <dbReference type="ARBA" id="ARBA00023136"/>
    </source>
</evidence>
<keyword evidence="2" id="KW-0433">Leucine-rich repeat</keyword>
<evidence type="ECO:0000256" key="9">
    <source>
        <dbReference type="SAM" id="Phobius"/>
    </source>
</evidence>
<dbReference type="FunFam" id="3.80.10.10:FF:000041">
    <property type="entry name" value="LRR receptor-like serine/threonine-protein kinase ERECTA"/>
    <property type="match status" value="1"/>
</dbReference>
<dbReference type="Pfam" id="PF00069">
    <property type="entry name" value="Pkinase"/>
    <property type="match status" value="1"/>
</dbReference>
<evidence type="ECO:0000256" key="6">
    <source>
        <dbReference type="ARBA" id="ARBA00022989"/>
    </source>
</evidence>
<dbReference type="GO" id="GO:0005524">
    <property type="term" value="F:ATP binding"/>
    <property type="evidence" value="ECO:0007669"/>
    <property type="project" value="InterPro"/>
</dbReference>
<dbReference type="InterPro" id="IPR032675">
    <property type="entry name" value="LRR_dom_sf"/>
</dbReference>
<dbReference type="SUPFAM" id="SSF52058">
    <property type="entry name" value="L domain-like"/>
    <property type="match status" value="1"/>
</dbReference>
<dbReference type="AlphaFoldDB" id="A0A9D4Z3P9"/>
<dbReference type="PROSITE" id="PS00108">
    <property type="entry name" value="PROTEIN_KINASE_ST"/>
    <property type="match status" value="1"/>
</dbReference>
<dbReference type="SUPFAM" id="SSF56112">
    <property type="entry name" value="Protein kinase-like (PK-like)"/>
    <property type="match status" value="1"/>
</dbReference>
<evidence type="ECO:0000256" key="3">
    <source>
        <dbReference type="ARBA" id="ARBA00022692"/>
    </source>
</evidence>
<comment type="subcellular location">
    <subcellularLocation>
        <location evidence="1">Membrane</location>
        <topology evidence="1">Single-pass membrane protein</topology>
    </subcellularLocation>
</comment>